<sequence>MRRGTVSPKKRKRTSSRLKADDIDQIISYVESSPGNRCKSFLELASDPFRHIGVSEQVIPRELIKRGYQQHVALLKPPVSQKTIKSHKGRAEAHLNWTHEDWTSVLWTDKTWVEDGRNSREWTTKNVLRFL</sequence>
<proteinExistence type="predicted"/>
<name>A0A9X9LBB8_BLUGR</name>
<evidence type="ECO:0000313" key="1">
    <source>
        <dbReference type="EMBL" id="VCU41274.1"/>
    </source>
</evidence>
<dbReference type="Gene3D" id="3.30.420.10">
    <property type="entry name" value="Ribonuclease H-like superfamily/Ribonuclease H"/>
    <property type="match status" value="1"/>
</dbReference>
<dbReference type="EMBL" id="LR026987">
    <property type="protein sequence ID" value="VCU41274.1"/>
    <property type="molecule type" value="Genomic_DNA"/>
</dbReference>
<dbReference type="Proteomes" id="UP000324639">
    <property type="component" value="Chromosome Bgt_-04"/>
</dbReference>
<dbReference type="AlphaFoldDB" id="A0A9X9LBB8"/>
<gene>
    <name evidence="1" type="ORF">BGT96224V316_LOCUS2517</name>
</gene>
<organism evidence="1 2">
    <name type="scientific">Blumeria graminis f. sp. tritici</name>
    <dbReference type="NCBI Taxonomy" id="62690"/>
    <lineage>
        <taxon>Eukaryota</taxon>
        <taxon>Fungi</taxon>
        <taxon>Dikarya</taxon>
        <taxon>Ascomycota</taxon>
        <taxon>Pezizomycotina</taxon>
        <taxon>Leotiomycetes</taxon>
        <taxon>Erysiphales</taxon>
        <taxon>Erysiphaceae</taxon>
        <taxon>Blumeria</taxon>
    </lineage>
</organism>
<evidence type="ECO:0000313" key="2">
    <source>
        <dbReference type="Proteomes" id="UP000324639"/>
    </source>
</evidence>
<keyword evidence="2" id="KW-1185">Reference proteome</keyword>
<protein>
    <submittedName>
        <fullName evidence="1">Bgt-20552</fullName>
    </submittedName>
</protein>
<accession>A0A9X9LBB8</accession>
<reference evidence="1 2" key="1">
    <citation type="submission" date="2018-08" db="EMBL/GenBank/DDBJ databases">
        <authorList>
            <person name="Muller C M."/>
        </authorList>
    </citation>
    <scope>NUCLEOTIDE SEQUENCE [LARGE SCALE GENOMIC DNA]</scope>
</reference>
<dbReference type="InterPro" id="IPR036397">
    <property type="entry name" value="RNaseH_sf"/>
</dbReference>
<dbReference type="GO" id="GO:0003676">
    <property type="term" value="F:nucleic acid binding"/>
    <property type="evidence" value="ECO:0007669"/>
    <property type="project" value="InterPro"/>
</dbReference>